<feature type="region of interest" description="Disordered" evidence="1">
    <location>
        <begin position="178"/>
        <end position="228"/>
    </location>
</feature>
<feature type="transmembrane region" description="Helical" evidence="2">
    <location>
        <begin position="49"/>
        <end position="68"/>
    </location>
</feature>
<dbReference type="STRING" id="178035.A0A154P8E3"/>
<sequence length="507" mass="55972">MSANGLALNTYFKKKRRIATGFSWTCTGMGPIIIPQVITLLMPKYGIEGTVLIIGGVTFNSVACALLLQPVSRHIKKKRNTDQLNRNEDVDCKESSTYTKVKTETEDQNGDDTCEKRSSENVAENRRNSFSALSIAKEKFGSQYLYYDDEEDGASGIDVIGPSAVMMSRANDGWFSRKDTSTVSIASKTSNKESTSKCSSQRPPLTISRQSSLNRGSPVRNINSHRRKVAGLQSAGVPRIVVNESSENPKNGNDPNCNKKDEQNTLIPEEEVETDQLINQGHVEEKPKSFFNKVIIFFDLDLLRDPIYVNLMLGVTLASFTELNFSILTPFILGEYGYTKVQVATYMSILAGVDVGTRLTIPFVADFIGWENRTFFLVGICGMAAGRIVLAHVWDYSVALAISVLIGVGKGFRTIFMALVIPSHVPLSRLPGATGIQLLTSGIVALVFGPIIGWLRDVTSDYAVMLHCLNILTFYTTISWCLEVFITKRKSKMAAQKKEAQNKPLTV</sequence>
<evidence type="ECO:0000313" key="4">
    <source>
        <dbReference type="Proteomes" id="UP000076502"/>
    </source>
</evidence>
<organism evidence="3 4">
    <name type="scientific">Dufourea novaeangliae</name>
    <name type="common">Sweat bee</name>
    <dbReference type="NCBI Taxonomy" id="178035"/>
    <lineage>
        <taxon>Eukaryota</taxon>
        <taxon>Metazoa</taxon>
        <taxon>Ecdysozoa</taxon>
        <taxon>Arthropoda</taxon>
        <taxon>Hexapoda</taxon>
        <taxon>Insecta</taxon>
        <taxon>Pterygota</taxon>
        <taxon>Neoptera</taxon>
        <taxon>Endopterygota</taxon>
        <taxon>Hymenoptera</taxon>
        <taxon>Apocrita</taxon>
        <taxon>Aculeata</taxon>
        <taxon>Apoidea</taxon>
        <taxon>Anthophila</taxon>
        <taxon>Halictidae</taxon>
        <taxon>Rophitinae</taxon>
        <taxon>Dufourea</taxon>
    </lineage>
</organism>
<reference evidence="3 4" key="1">
    <citation type="submission" date="2015-07" db="EMBL/GenBank/DDBJ databases">
        <title>The genome of Dufourea novaeangliae.</title>
        <authorList>
            <person name="Pan H."/>
            <person name="Kapheim K."/>
        </authorList>
    </citation>
    <scope>NUCLEOTIDE SEQUENCE [LARGE SCALE GENOMIC DNA]</scope>
    <source>
        <strain evidence="3">0120121106</strain>
        <tissue evidence="3">Whole body</tissue>
    </source>
</reference>
<dbReference type="OrthoDB" id="410267at2759"/>
<gene>
    <name evidence="3" type="ORF">WN55_09993</name>
</gene>
<accession>A0A154P8E3</accession>
<evidence type="ECO:0000313" key="3">
    <source>
        <dbReference type="EMBL" id="KZC08123.1"/>
    </source>
</evidence>
<feature type="transmembrane region" description="Helical" evidence="2">
    <location>
        <begin position="462"/>
        <end position="486"/>
    </location>
</feature>
<proteinExistence type="predicted"/>
<keyword evidence="2" id="KW-0472">Membrane</keyword>
<feature type="compositionally biased region" description="Polar residues" evidence="1">
    <location>
        <begin position="196"/>
        <end position="215"/>
    </location>
</feature>
<feature type="transmembrane region" description="Helical" evidence="2">
    <location>
        <begin position="375"/>
        <end position="394"/>
    </location>
</feature>
<dbReference type="Gene3D" id="1.20.1250.20">
    <property type="entry name" value="MFS general substrate transporter like domains"/>
    <property type="match status" value="1"/>
</dbReference>
<feature type="compositionally biased region" description="Polar residues" evidence="1">
    <location>
        <begin position="243"/>
        <end position="256"/>
    </location>
</feature>
<dbReference type="GO" id="GO:0008028">
    <property type="term" value="F:monocarboxylic acid transmembrane transporter activity"/>
    <property type="evidence" value="ECO:0007669"/>
    <property type="project" value="TreeGrafter"/>
</dbReference>
<feature type="transmembrane region" description="Helical" evidence="2">
    <location>
        <begin position="307"/>
        <end position="333"/>
    </location>
</feature>
<evidence type="ECO:0000256" key="2">
    <source>
        <dbReference type="SAM" id="Phobius"/>
    </source>
</evidence>
<feature type="transmembrane region" description="Helical" evidence="2">
    <location>
        <begin position="21"/>
        <end position="43"/>
    </location>
</feature>
<name>A0A154P8E3_DUFNO</name>
<dbReference type="PANTHER" id="PTHR11360:SF8">
    <property type="entry name" value="BCDNA.LD28120-RELATED"/>
    <property type="match status" value="1"/>
</dbReference>
<evidence type="ECO:0000256" key="1">
    <source>
        <dbReference type="SAM" id="MobiDB-lite"/>
    </source>
</evidence>
<dbReference type="PANTHER" id="PTHR11360">
    <property type="entry name" value="MONOCARBOXYLATE TRANSPORTER"/>
    <property type="match status" value="1"/>
</dbReference>
<dbReference type="AlphaFoldDB" id="A0A154P8E3"/>
<dbReference type="InterPro" id="IPR036259">
    <property type="entry name" value="MFS_trans_sf"/>
</dbReference>
<feature type="compositionally biased region" description="Basic and acidic residues" evidence="1">
    <location>
        <begin position="113"/>
        <end position="125"/>
    </location>
</feature>
<feature type="region of interest" description="Disordered" evidence="1">
    <location>
        <begin position="95"/>
        <end position="125"/>
    </location>
</feature>
<keyword evidence="2" id="KW-0812">Transmembrane</keyword>
<dbReference type="Pfam" id="PF07690">
    <property type="entry name" value="MFS_1"/>
    <property type="match status" value="1"/>
</dbReference>
<feature type="region of interest" description="Disordered" evidence="1">
    <location>
        <begin position="240"/>
        <end position="261"/>
    </location>
</feature>
<dbReference type="SUPFAM" id="SSF103473">
    <property type="entry name" value="MFS general substrate transporter"/>
    <property type="match status" value="1"/>
</dbReference>
<keyword evidence="2" id="KW-1133">Transmembrane helix</keyword>
<dbReference type="InterPro" id="IPR050327">
    <property type="entry name" value="Proton-linked_MCT"/>
</dbReference>
<feature type="transmembrane region" description="Helical" evidence="2">
    <location>
        <begin position="400"/>
        <end position="421"/>
    </location>
</feature>
<keyword evidence="4" id="KW-1185">Reference proteome</keyword>
<feature type="transmembrane region" description="Helical" evidence="2">
    <location>
        <begin position="345"/>
        <end position="368"/>
    </location>
</feature>
<protein>
    <submittedName>
        <fullName evidence="3">Monocarboxylate transporter 12</fullName>
    </submittedName>
</protein>
<dbReference type="Proteomes" id="UP000076502">
    <property type="component" value="Unassembled WGS sequence"/>
</dbReference>
<dbReference type="EMBL" id="KQ434844">
    <property type="protein sequence ID" value="KZC08123.1"/>
    <property type="molecule type" value="Genomic_DNA"/>
</dbReference>
<dbReference type="InterPro" id="IPR011701">
    <property type="entry name" value="MFS"/>
</dbReference>
<feature type="transmembrane region" description="Helical" evidence="2">
    <location>
        <begin position="433"/>
        <end position="456"/>
    </location>
</feature>